<evidence type="ECO:0000259" key="6">
    <source>
        <dbReference type="PROSITE" id="PS50850"/>
    </source>
</evidence>
<dbReference type="InterPro" id="IPR005829">
    <property type="entry name" value="Sugar_transporter_CS"/>
</dbReference>
<evidence type="ECO:0000256" key="3">
    <source>
        <dbReference type="ARBA" id="ARBA00022989"/>
    </source>
</evidence>
<dbReference type="InterPro" id="IPR003663">
    <property type="entry name" value="Sugar/inositol_transpt"/>
</dbReference>
<dbReference type="InterPro" id="IPR020846">
    <property type="entry name" value="MFS_dom"/>
</dbReference>
<feature type="transmembrane region" description="Helical" evidence="5">
    <location>
        <begin position="300"/>
        <end position="324"/>
    </location>
</feature>
<keyword evidence="4 5" id="KW-0472">Membrane</keyword>
<dbReference type="Gene3D" id="1.20.1250.20">
    <property type="entry name" value="MFS general substrate transporter like domains"/>
    <property type="match status" value="2"/>
</dbReference>
<dbReference type="InParanoid" id="A2ENU9"/>
<dbReference type="InterPro" id="IPR050549">
    <property type="entry name" value="MFS_Trehalose_Transporter"/>
</dbReference>
<feature type="domain" description="Major facilitator superfamily (MFS) profile" evidence="6">
    <location>
        <begin position="10"/>
        <end position="391"/>
    </location>
</feature>
<dbReference type="FunFam" id="1.20.1250.20:FF:000279">
    <property type="entry name" value="Major facilitator superfamily protein"/>
    <property type="match status" value="1"/>
</dbReference>
<dbReference type="Pfam" id="PF00083">
    <property type="entry name" value="Sugar_tr"/>
    <property type="match status" value="2"/>
</dbReference>
<comment type="subcellular location">
    <subcellularLocation>
        <location evidence="1">Membrane</location>
        <topology evidence="1">Multi-pass membrane protein</topology>
    </subcellularLocation>
</comment>
<evidence type="ECO:0000313" key="7">
    <source>
        <dbReference type="EMBL" id="EAY05639.1"/>
    </source>
</evidence>
<dbReference type="PROSITE" id="PS50850">
    <property type="entry name" value="MFS"/>
    <property type="match status" value="1"/>
</dbReference>
<proteinExistence type="predicted"/>
<dbReference type="Proteomes" id="UP000001542">
    <property type="component" value="Unassembled WGS sequence"/>
</dbReference>
<feature type="transmembrane region" description="Helical" evidence="5">
    <location>
        <begin position="368"/>
        <end position="387"/>
    </location>
</feature>
<evidence type="ECO:0000256" key="1">
    <source>
        <dbReference type="ARBA" id="ARBA00004141"/>
    </source>
</evidence>
<evidence type="ECO:0000256" key="2">
    <source>
        <dbReference type="ARBA" id="ARBA00022692"/>
    </source>
</evidence>
<dbReference type="RefSeq" id="XP_001317862.1">
    <property type="nucleotide sequence ID" value="XM_001317827.1"/>
</dbReference>
<dbReference type="PANTHER" id="PTHR48021">
    <property type="match status" value="1"/>
</dbReference>
<dbReference type="FunCoup" id="A2ENU9">
    <property type="interactions" value="488"/>
</dbReference>
<organism evidence="7 8">
    <name type="scientific">Trichomonas vaginalis (strain ATCC PRA-98 / G3)</name>
    <dbReference type="NCBI Taxonomy" id="412133"/>
    <lineage>
        <taxon>Eukaryota</taxon>
        <taxon>Metamonada</taxon>
        <taxon>Parabasalia</taxon>
        <taxon>Trichomonadida</taxon>
        <taxon>Trichomonadidae</taxon>
        <taxon>Trichomonas</taxon>
    </lineage>
</organism>
<feature type="transmembrane region" description="Helical" evidence="5">
    <location>
        <begin position="246"/>
        <end position="266"/>
    </location>
</feature>
<reference evidence="7" key="2">
    <citation type="journal article" date="2007" name="Science">
        <title>Draft genome sequence of the sexually transmitted pathogen Trichomonas vaginalis.</title>
        <authorList>
            <person name="Carlton J.M."/>
            <person name="Hirt R.P."/>
            <person name="Silva J.C."/>
            <person name="Delcher A.L."/>
            <person name="Schatz M."/>
            <person name="Zhao Q."/>
            <person name="Wortman J.R."/>
            <person name="Bidwell S.L."/>
            <person name="Alsmark U.C.M."/>
            <person name="Besteiro S."/>
            <person name="Sicheritz-Ponten T."/>
            <person name="Noel C.J."/>
            <person name="Dacks J.B."/>
            <person name="Foster P.G."/>
            <person name="Simillion C."/>
            <person name="Van de Peer Y."/>
            <person name="Miranda-Saavedra D."/>
            <person name="Barton G.J."/>
            <person name="Westrop G.D."/>
            <person name="Mueller S."/>
            <person name="Dessi D."/>
            <person name="Fiori P.L."/>
            <person name="Ren Q."/>
            <person name="Paulsen I."/>
            <person name="Zhang H."/>
            <person name="Bastida-Corcuera F.D."/>
            <person name="Simoes-Barbosa A."/>
            <person name="Brown M.T."/>
            <person name="Hayes R.D."/>
            <person name="Mukherjee M."/>
            <person name="Okumura C.Y."/>
            <person name="Schneider R."/>
            <person name="Smith A.J."/>
            <person name="Vanacova S."/>
            <person name="Villalvazo M."/>
            <person name="Haas B.J."/>
            <person name="Pertea M."/>
            <person name="Feldblyum T.V."/>
            <person name="Utterback T.R."/>
            <person name="Shu C.L."/>
            <person name="Osoegawa K."/>
            <person name="de Jong P.J."/>
            <person name="Hrdy I."/>
            <person name="Horvathova L."/>
            <person name="Zubacova Z."/>
            <person name="Dolezal P."/>
            <person name="Malik S.B."/>
            <person name="Logsdon J.M. Jr."/>
            <person name="Henze K."/>
            <person name="Gupta A."/>
            <person name="Wang C.C."/>
            <person name="Dunne R.L."/>
            <person name="Upcroft J.A."/>
            <person name="Upcroft P."/>
            <person name="White O."/>
            <person name="Salzberg S.L."/>
            <person name="Tang P."/>
            <person name="Chiu C.-H."/>
            <person name="Lee Y.-S."/>
            <person name="Embley T.M."/>
            <person name="Coombs G.H."/>
            <person name="Mottram J.C."/>
            <person name="Tachezy J."/>
            <person name="Fraser-Liggett C.M."/>
            <person name="Johnson P.J."/>
        </authorList>
    </citation>
    <scope>NUCLEOTIDE SEQUENCE [LARGE SCALE GENOMIC DNA]</scope>
    <source>
        <strain evidence="7">G3</strain>
    </source>
</reference>
<feature type="transmembrane region" description="Helical" evidence="5">
    <location>
        <begin position="336"/>
        <end position="356"/>
    </location>
</feature>
<dbReference type="KEGG" id="tva:4763508"/>
<dbReference type="GO" id="GO:0055085">
    <property type="term" value="P:transmembrane transport"/>
    <property type="evidence" value="ECO:0000318"/>
    <property type="project" value="GO_Central"/>
</dbReference>
<dbReference type="FunFam" id="1.20.1250.20:FF:000352">
    <property type="entry name" value="Major Facilitator Superfamily protein"/>
    <property type="match status" value="1"/>
</dbReference>
<reference evidence="7" key="1">
    <citation type="submission" date="2006-10" db="EMBL/GenBank/DDBJ databases">
        <authorList>
            <person name="Amadeo P."/>
            <person name="Zhao Q."/>
            <person name="Wortman J."/>
            <person name="Fraser-Liggett C."/>
            <person name="Carlton J."/>
        </authorList>
    </citation>
    <scope>NUCLEOTIDE SEQUENCE</scope>
    <source>
        <strain evidence="7">G3</strain>
    </source>
</reference>
<name>A2ENU9_TRIV3</name>
<gene>
    <name evidence="7" type="ORF">TVAG_216150</name>
</gene>
<dbReference type="OMA" id="DFIHRGP"/>
<sequence>MGLFRKELLYAVIIQFTSFSFGFILAIASPAADWYKENWNISDTLITYYQSLPSATAIAGTYVLAALFHFFGRNMTTTIVNIFTILTWVMLLFVTKTTFWLALVARVMQGISMGVSSALAPLHLSEIAPEDSKGFYASINTASITLAIIIFFCCAEFLKPNELNYIAIAVHALQTFTIWFVPETKPKEEKHEDQTVKESICQPQYIKLVCVAISIMFIQQFSGPNAITVNFFQVLKKAKLSIKEGFAASIIMTTQILSTIFLSGYVDKFGRKILWIISCMSVGITLGLFGLSLQLNWNPFIGIVDLCIFQIAFGLGLGPMPWYLGPQMLPPQFGGTIASICTSTNWLFSFAIIQLYSPMEKFIKTCGCFYFFAGIAIVGGIYGYFFIKDNKDSSKYEEI</sequence>
<evidence type="ECO:0000313" key="8">
    <source>
        <dbReference type="Proteomes" id="UP000001542"/>
    </source>
</evidence>
<dbReference type="SUPFAM" id="SSF103473">
    <property type="entry name" value="MFS general substrate transporter"/>
    <property type="match status" value="1"/>
</dbReference>
<accession>A2ENU9</accession>
<dbReference type="AlphaFoldDB" id="A2ENU9"/>
<feature type="transmembrane region" description="Helical" evidence="5">
    <location>
        <begin position="48"/>
        <end position="71"/>
    </location>
</feature>
<dbReference type="VEuPathDB" id="TrichDB:TVAGG3_0249260"/>
<dbReference type="EMBL" id="DS113443">
    <property type="protein sequence ID" value="EAY05639.1"/>
    <property type="molecule type" value="Genomic_DNA"/>
</dbReference>
<dbReference type="PROSITE" id="PS00216">
    <property type="entry name" value="SUGAR_TRANSPORT_1"/>
    <property type="match status" value="1"/>
</dbReference>
<feature type="transmembrane region" description="Helical" evidence="5">
    <location>
        <begin position="7"/>
        <end position="28"/>
    </location>
</feature>
<dbReference type="STRING" id="5722.A2ENU9"/>
<dbReference type="eggNOG" id="KOG0254">
    <property type="taxonomic scope" value="Eukaryota"/>
</dbReference>
<dbReference type="GO" id="GO:0016020">
    <property type="term" value="C:membrane"/>
    <property type="evidence" value="ECO:0000318"/>
    <property type="project" value="GO_Central"/>
</dbReference>
<dbReference type="PANTHER" id="PTHR48021:SF1">
    <property type="entry name" value="GH07001P-RELATED"/>
    <property type="match status" value="1"/>
</dbReference>
<protein>
    <submittedName>
        <fullName evidence="7">Major facilitator superfamily protein</fullName>
    </submittedName>
</protein>
<dbReference type="OrthoDB" id="6480153at2759"/>
<evidence type="ECO:0000256" key="4">
    <source>
        <dbReference type="ARBA" id="ARBA00023136"/>
    </source>
</evidence>
<keyword evidence="2 5" id="KW-0812">Transmembrane</keyword>
<dbReference type="InterPro" id="IPR036259">
    <property type="entry name" value="MFS_trans_sf"/>
</dbReference>
<dbReference type="InterPro" id="IPR005828">
    <property type="entry name" value="MFS_sugar_transport-like"/>
</dbReference>
<feature type="transmembrane region" description="Helical" evidence="5">
    <location>
        <begin position="134"/>
        <end position="158"/>
    </location>
</feature>
<feature type="transmembrane region" description="Helical" evidence="5">
    <location>
        <begin position="78"/>
        <end position="94"/>
    </location>
</feature>
<keyword evidence="8" id="KW-1185">Reference proteome</keyword>
<evidence type="ECO:0000256" key="5">
    <source>
        <dbReference type="SAM" id="Phobius"/>
    </source>
</evidence>
<dbReference type="VEuPathDB" id="TrichDB:TVAG_216150"/>
<dbReference type="SMR" id="A2ENU9"/>
<keyword evidence="3 5" id="KW-1133">Transmembrane helix</keyword>
<feature type="transmembrane region" description="Helical" evidence="5">
    <location>
        <begin position="272"/>
        <end position="293"/>
    </location>
</feature>
<dbReference type="PRINTS" id="PR00171">
    <property type="entry name" value="SUGRTRNSPORT"/>
</dbReference>
<dbReference type="GO" id="GO:0022857">
    <property type="term" value="F:transmembrane transporter activity"/>
    <property type="evidence" value="ECO:0000318"/>
    <property type="project" value="GO_Central"/>
</dbReference>